<dbReference type="InterPro" id="IPR011606">
    <property type="entry name" value="Brnchd-chn_aa_trnsp_permease"/>
</dbReference>
<proteinExistence type="inferred from homology"/>
<keyword evidence="3" id="KW-0813">Transport</keyword>
<keyword evidence="4" id="KW-1003">Cell membrane</keyword>
<sequence>MTATVHPDDAAPEGVVIKGAAPDEGPGRSVSTEFRRGLAAMMPILLGVAPFALVLGSQAAMKGLSPLEVALMCGLNFAGGSEFVAIELWRSPPQIALIAGMTLLVNCRHLLMGAAFARHLRSLRPWQAALVLFVMADETWALGMDDARRRMAATGRPGISLPYYAGLAVSLYVAWVAVTVAGAVVGPVLGDPHAYGFDMAFTAVFLVLVRGMWKGWRRALPWPVSLGVAAVTHLLVPGAWYVPAGTLAGLAVAYVVAGHETREAAP</sequence>
<dbReference type="GO" id="GO:1903785">
    <property type="term" value="P:L-valine transmembrane transport"/>
    <property type="evidence" value="ECO:0007669"/>
    <property type="project" value="TreeGrafter"/>
</dbReference>
<gene>
    <name evidence="9" type="ORF">FBZ90_110149</name>
</gene>
<feature type="transmembrane region" description="Helical" evidence="8">
    <location>
        <begin position="163"/>
        <end position="189"/>
    </location>
</feature>
<name>A0A560H1T7_9PROT</name>
<dbReference type="AlphaFoldDB" id="A0A560H1T7"/>
<evidence type="ECO:0000256" key="6">
    <source>
        <dbReference type="ARBA" id="ARBA00022989"/>
    </source>
</evidence>
<keyword evidence="7 8" id="KW-0472">Membrane</keyword>
<evidence type="ECO:0000256" key="4">
    <source>
        <dbReference type="ARBA" id="ARBA00022475"/>
    </source>
</evidence>
<evidence type="ECO:0000256" key="8">
    <source>
        <dbReference type="SAM" id="Phobius"/>
    </source>
</evidence>
<keyword evidence="10" id="KW-1185">Reference proteome</keyword>
<organism evidence="9 10">
    <name type="scientific">Nitrospirillum amazonense</name>
    <dbReference type="NCBI Taxonomy" id="28077"/>
    <lineage>
        <taxon>Bacteria</taxon>
        <taxon>Pseudomonadati</taxon>
        <taxon>Pseudomonadota</taxon>
        <taxon>Alphaproteobacteria</taxon>
        <taxon>Rhodospirillales</taxon>
        <taxon>Azospirillaceae</taxon>
        <taxon>Nitrospirillum</taxon>
    </lineage>
</organism>
<comment type="similarity">
    <text evidence="2">Belongs to the AzlC family.</text>
</comment>
<evidence type="ECO:0000256" key="1">
    <source>
        <dbReference type="ARBA" id="ARBA00004651"/>
    </source>
</evidence>
<evidence type="ECO:0000313" key="10">
    <source>
        <dbReference type="Proteomes" id="UP000315751"/>
    </source>
</evidence>
<feature type="transmembrane region" description="Helical" evidence="8">
    <location>
        <begin position="69"/>
        <end position="89"/>
    </location>
</feature>
<comment type="subcellular location">
    <subcellularLocation>
        <location evidence="1">Cell membrane</location>
        <topology evidence="1">Multi-pass membrane protein</topology>
    </subcellularLocation>
</comment>
<feature type="transmembrane region" description="Helical" evidence="8">
    <location>
        <begin position="220"/>
        <end position="242"/>
    </location>
</feature>
<feature type="transmembrane region" description="Helical" evidence="8">
    <location>
        <begin position="195"/>
        <end position="213"/>
    </location>
</feature>
<protein>
    <submittedName>
        <fullName evidence="9">4-azaleucine resistance transporter AzlC</fullName>
    </submittedName>
</protein>
<keyword evidence="6 8" id="KW-1133">Transmembrane helix</keyword>
<feature type="transmembrane region" description="Helical" evidence="8">
    <location>
        <begin position="96"/>
        <end position="117"/>
    </location>
</feature>
<evidence type="ECO:0000256" key="2">
    <source>
        <dbReference type="ARBA" id="ARBA00010735"/>
    </source>
</evidence>
<dbReference type="GO" id="GO:0005886">
    <property type="term" value="C:plasma membrane"/>
    <property type="evidence" value="ECO:0007669"/>
    <property type="project" value="UniProtKB-SubCell"/>
</dbReference>
<feature type="transmembrane region" description="Helical" evidence="8">
    <location>
        <begin position="38"/>
        <end position="57"/>
    </location>
</feature>
<evidence type="ECO:0000256" key="3">
    <source>
        <dbReference type="ARBA" id="ARBA00022448"/>
    </source>
</evidence>
<comment type="caution">
    <text evidence="9">The sequence shown here is derived from an EMBL/GenBank/DDBJ whole genome shotgun (WGS) entry which is preliminary data.</text>
</comment>
<dbReference type="RefSeq" id="WP_211102134.1">
    <property type="nucleotide sequence ID" value="NZ_VITR01000010.1"/>
</dbReference>
<dbReference type="PANTHER" id="PTHR34979:SF1">
    <property type="entry name" value="INNER MEMBRANE PROTEIN YGAZ"/>
    <property type="match status" value="1"/>
</dbReference>
<accession>A0A560H1T7</accession>
<evidence type="ECO:0000256" key="5">
    <source>
        <dbReference type="ARBA" id="ARBA00022692"/>
    </source>
</evidence>
<evidence type="ECO:0000313" key="9">
    <source>
        <dbReference type="EMBL" id="TWB39684.1"/>
    </source>
</evidence>
<evidence type="ECO:0000256" key="7">
    <source>
        <dbReference type="ARBA" id="ARBA00023136"/>
    </source>
</evidence>
<reference evidence="9 10" key="1">
    <citation type="submission" date="2019-06" db="EMBL/GenBank/DDBJ databases">
        <title>Genomic Encyclopedia of Type Strains, Phase IV (KMG-V): Genome sequencing to study the core and pangenomes of soil and plant-associated prokaryotes.</title>
        <authorList>
            <person name="Whitman W."/>
        </authorList>
    </citation>
    <scope>NUCLEOTIDE SEQUENCE [LARGE SCALE GENOMIC DNA]</scope>
    <source>
        <strain evidence="9 10">BR 11622</strain>
    </source>
</reference>
<keyword evidence="5 8" id="KW-0812">Transmembrane</keyword>
<dbReference type="Pfam" id="PF03591">
    <property type="entry name" value="AzlC"/>
    <property type="match status" value="1"/>
</dbReference>
<dbReference type="EMBL" id="VITR01000010">
    <property type="protein sequence ID" value="TWB39684.1"/>
    <property type="molecule type" value="Genomic_DNA"/>
</dbReference>
<dbReference type="Proteomes" id="UP000315751">
    <property type="component" value="Unassembled WGS sequence"/>
</dbReference>
<dbReference type="PANTHER" id="PTHR34979">
    <property type="entry name" value="INNER MEMBRANE PROTEIN YGAZ"/>
    <property type="match status" value="1"/>
</dbReference>